<dbReference type="SUPFAM" id="SSF49899">
    <property type="entry name" value="Concanavalin A-like lectins/glucanases"/>
    <property type="match status" value="3"/>
</dbReference>
<evidence type="ECO:0000256" key="2">
    <source>
        <dbReference type="ARBA" id="ARBA00023157"/>
    </source>
</evidence>
<dbReference type="InterPro" id="IPR006558">
    <property type="entry name" value="LamG-like"/>
</dbReference>
<dbReference type="SMART" id="SM00560">
    <property type="entry name" value="LamGL"/>
    <property type="match status" value="2"/>
</dbReference>
<gene>
    <name evidence="5" type="ORF">FOE67_04045</name>
</gene>
<reference evidence="6" key="1">
    <citation type="submission" date="2019-10" db="EMBL/GenBank/DDBJ databases">
        <title>Streptomyces sp. nov., a novel actinobacterium isolated from alkaline environment.</title>
        <authorList>
            <person name="Golinska P."/>
        </authorList>
    </citation>
    <scope>NUCLEOTIDE SEQUENCE [LARGE SCALE GENOMIC DNA]</scope>
    <source>
        <strain evidence="6">DSM 42108</strain>
    </source>
</reference>
<protein>
    <recommendedName>
        <fullName evidence="4">LamG-like jellyroll fold domain-containing protein</fullName>
    </recommendedName>
</protein>
<dbReference type="InterPro" id="IPR013320">
    <property type="entry name" value="ConA-like_dom_sf"/>
</dbReference>
<evidence type="ECO:0000259" key="4">
    <source>
        <dbReference type="SMART" id="SM00560"/>
    </source>
</evidence>
<dbReference type="EMBL" id="VKHS01000046">
    <property type="protein sequence ID" value="MBB0228701.1"/>
    <property type="molecule type" value="Genomic_DNA"/>
</dbReference>
<dbReference type="InterPro" id="IPR042837">
    <property type="entry name" value="PTX3"/>
</dbReference>
<dbReference type="Pfam" id="PF13385">
    <property type="entry name" value="Laminin_G_3"/>
    <property type="match status" value="3"/>
</dbReference>
<evidence type="ECO:0000256" key="1">
    <source>
        <dbReference type="ARBA" id="ARBA00022729"/>
    </source>
</evidence>
<accession>A0A7W3T152</accession>
<keyword evidence="2" id="KW-1015">Disulfide bond</keyword>
<dbReference type="GO" id="GO:0006955">
    <property type="term" value="P:immune response"/>
    <property type="evidence" value="ECO:0007669"/>
    <property type="project" value="InterPro"/>
</dbReference>
<keyword evidence="1" id="KW-0732">Signal</keyword>
<dbReference type="Proteomes" id="UP000530234">
    <property type="component" value="Unassembled WGS sequence"/>
</dbReference>
<comment type="caution">
    <text evidence="5">The sequence shown here is derived from an EMBL/GenBank/DDBJ whole genome shotgun (WGS) entry which is preliminary data.</text>
</comment>
<organism evidence="5 6">
    <name type="scientific">Streptomyces calidiresistens</name>
    <dbReference type="NCBI Taxonomy" id="1485586"/>
    <lineage>
        <taxon>Bacteria</taxon>
        <taxon>Bacillati</taxon>
        <taxon>Actinomycetota</taxon>
        <taxon>Actinomycetes</taxon>
        <taxon>Kitasatosporales</taxon>
        <taxon>Streptomycetaceae</taxon>
        <taxon>Streptomyces</taxon>
    </lineage>
</organism>
<dbReference type="Gene3D" id="2.60.120.200">
    <property type="match status" value="3"/>
</dbReference>
<name>A0A7W3T152_9ACTN</name>
<feature type="region of interest" description="Disordered" evidence="3">
    <location>
        <begin position="279"/>
        <end position="298"/>
    </location>
</feature>
<feature type="domain" description="LamG-like jellyroll fold" evidence="4">
    <location>
        <begin position="232"/>
        <end position="374"/>
    </location>
</feature>
<dbReference type="PANTHER" id="PTHR46943:SF1">
    <property type="entry name" value="PENTRAXIN-RELATED PROTEIN PTX3"/>
    <property type="match status" value="1"/>
</dbReference>
<dbReference type="PANTHER" id="PTHR46943">
    <property type="entry name" value="PENTRAXIN-RELATED PROTEIN PTX3"/>
    <property type="match status" value="1"/>
</dbReference>
<evidence type="ECO:0000313" key="6">
    <source>
        <dbReference type="Proteomes" id="UP000530234"/>
    </source>
</evidence>
<dbReference type="AlphaFoldDB" id="A0A7W3T152"/>
<sequence length="838" mass="88234">MCASPSVNAHVMYGKCDRGVEELTFVIPSRRRGPLVAALTAILLVWPMHTGTAAADPARTAASPPPPPLVTSAEYPEIRPADPEDPWYDGAGRPGEFTFSAPGTTVNRYQYGIRNDPWTILPTENGAPRTITFVPERGGVFFISVRGLTPEGVASGVTTYRFSVASGTSERVGWALDDASDARVASGYAEPRSATLLGGAVLGGDGVRGGALTLNGADALLRTDTRLLDPAADFTVSTWVRLEETGDEPSVVWSLPGREHPEVELFHSPRLDRWILGAGGSERGEGRPTGARSRAPVSRTTGEWVHLVGTHDAVRGELTLYVNGHRTGRTPHAADSSMSRPLLVGAGRYAGGFDGFLHGDVDEITLFERVLSPEEISRLHAAPGESLPGAPASLALALDEPAGGRTVGGGADAPGAELRGGAALGAESLTGTSLALDGLDGHAVVGSLPLNGAADWSFATRVRLDRLPGEEATVFSLTSTTDEAVSVGYDPSGGNWFLRTPGGGNTPAGTTAPLAERWMHLAVVHHAGRDAVELYVNGFPAGTAEQVGVPTGPLSLTLGATDGTAGPAAFLPGRVDDVRLHDRPLPASEIKAMSPPVEDNPPAAVAARWNFEELVDGITPDSSPNGHHLTVVGGELEEFGWVDDRALLLNGVDGHASTDSVPIDTTKGFSVTGFFRSRGLGDEPATVLSVVGERESAVTVRFLPHPEEYSWGEWEVSLTDSDGDDAVTTRFVASDFPSDPSYWTHVAVVYDRSGGALRLYVDSYPTEIDLSSAPTFPAFGEVSSVQIGRSLRNGEWGEYWPGMVDDIWVVDGVLSDHQVRHMAAGASGLPPVLPVDPR</sequence>
<evidence type="ECO:0000256" key="3">
    <source>
        <dbReference type="SAM" id="MobiDB-lite"/>
    </source>
</evidence>
<evidence type="ECO:0000313" key="5">
    <source>
        <dbReference type="EMBL" id="MBB0228701.1"/>
    </source>
</evidence>
<proteinExistence type="predicted"/>
<keyword evidence="6" id="KW-1185">Reference proteome</keyword>
<feature type="domain" description="LamG-like jellyroll fold" evidence="4">
    <location>
        <begin position="454"/>
        <end position="588"/>
    </location>
</feature>